<feature type="transmembrane region" description="Helical" evidence="1">
    <location>
        <begin position="43"/>
        <end position="64"/>
    </location>
</feature>
<dbReference type="Proteomes" id="UP000324222">
    <property type="component" value="Unassembled WGS sequence"/>
</dbReference>
<dbReference type="AlphaFoldDB" id="A0A5B7F2B1"/>
<proteinExistence type="predicted"/>
<accession>A0A5B7F2B1</accession>
<reference evidence="2 3" key="1">
    <citation type="submission" date="2019-05" db="EMBL/GenBank/DDBJ databases">
        <title>Another draft genome of Portunus trituberculatus and its Hox gene families provides insights of decapod evolution.</title>
        <authorList>
            <person name="Jeong J.-H."/>
            <person name="Song I."/>
            <person name="Kim S."/>
            <person name="Choi T."/>
            <person name="Kim D."/>
            <person name="Ryu S."/>
            <person name="Kim W."/>
        </authorList>
    </citation>
    <scope>NUCLEOTIDE SEQUENCE [LARGE SCALE GENOMIC DNA]</scope>
    <source>
        <tissue evidence="2">Muscle</tissue>
    </source>
</reference>
<comment type="caution">
    <text evidence="2">The sequence shown here is derived from an EMBL/GenBank/DDBJ whole genome shotgun (WGS) entry which is preliminary data.</text>
</comment>
<keyword evidence="1" id="KW-0812">Transmembrane</keyword>
<protein>
    <submittedName>
        <fullName evidence="2">Uncharacterized protein</fullName>
    </submittedName>
</protein>
<evidence type="ECO:0000256" key="1">
    <source>
        <dbReference type="SAM" id="Phobius"/>
    </source>
</evidence>
<evidence type="ECO:0000313" key="2">
    <source>
        <dbReference type="EMBL" id="MPC39369.1"/>
    </source>
</evidence>
<keyword evidence="1" id="KW-1133">Transmembrane helix</keyword>
<keyword evidence="3" id="KW-1185">Reference proteome</keyword>
<organism evidence="2 3">
    <name type="scientific">Portunus trituberculatus</name>
    <name type="common">Swimming crab</name>
    <name type="synonym">Neptunus trituberculatus</name>
    <dbReference type="NCBI Taxonomy" id="210409"/>
    <lineage>
        <taxon>Eukaryota</taxon>
        <taxon>Metazoa</taxon>
        <taxon>Ecdysozoa</taxon>
        <taxon>Arthropoda</taxon>
        <taxon>Crustacea</taxon>
        <taxon>Multicrustacea</taxon>
        <taxon>Malacostraca</taxon>
        <taxon>Eumalacostraca</taxon>
        <taxon>Eucarida</taxon>
        <taxon>Decapoda</taxon>
        <taxon>Pleocyemata</taxon>
        <taxon>Brachyura</taxon>
        <taxon>Eubrachyura</taxon>
        <taxon>Portunoidea</taxon>
        <taxon>Portunidae</taxon>
        <taxon>Portuninae</taxon>
        <taxon>Portunus</taxon>
    </lineage>
</organism>
<sequence length="153" mass="16449">MPKTYSAEIPSTLPDPRHKHFSICHRIQAGQRLVILRRFCPSLLSSAAALPVLQLTVVVVVVVVEGTSTLLFHLPPALPLSNDIPATSLPPKPPGVLGIRAAAGREGGRLQCSLIHRRYLAHFRTHNSSCLSLDVAGGLADTHGLYNVTLDVL</sequence>
<name>A0A5B7F2B1_PORTR</name>
<evidence type="ECO:0000313" key="3">
    <source>
        <dbReference type="Proteomes" id="UP000324222"/>
    </source>
</evidence>
<keyword evidence="1" id="KW-0472">Membrane</keyword>
<dbReference type="EMBL" id="VSRR010004343">
    <property type="protein sequence ID" value="MPC39369.1"/>
    <property type="molecule type" value="Genomic_DNA"/>
</dbReference>
<gene>
    <name evidence="2" type="ORF">E2C01_032904</name>
</gene>